<feature type="chain" id="PRO_5020023105" evidence="4">
    <location>
        <begin position="21"/>
        <end position="403"/>
    </location>
</feature>
<dbReference type="PANTHER" id="PTHR24252">
    <property type="entry name" value="ACROSIN-RELATED"/>
    <property type="match status" value="1"/>
</dbReference>
<dbReference type="OrthoDB" id="5597713at2759"/>
<dbReference type="InterPro" id="IPR009003">
    <property type="entry name" value="Peptidase_S1_PA"/>
</dbReference>
<dbReference type="CDD" id="cd00190">
    <property type="entry name" value="Tryp_SPc"/>
    <property type="match status" value="1"/>
</dbReference>
<evidence type="ECO:0000259" key="5">
    <source>
        <dbReference type="PROSITE" id="PS50240"/>
    </source>
</evidence>
<feature type="region of interest" description="Disordered" evidence="3">
    <location>
        <begin position="284"/>
        <end position="388"/>
    </location>
</feature>
<evidence type="ECO:0000256" key="3">
    <source>
        <dbReference type="SAM" id="MobiDB-lite"/>
    </source>
</evidence>
<dbReference type="Pfam" id="PF00089">
    <property type="entry name" value="Trypsin"/>
    <property type="match status" value="1"/>
</dbReference>
<dbReference type="InterPro" id="IPR018114">
    <property type="entry name" value="TRYPSIN_HIS"/>
</dbReference>
<name>A0A4C1YBJ1_EUMVA</name>
<evidence type="ECO:0000256" key="2">
    <source>
        <dbReference type="RuleBase" id="RU363034"/>
    </source>
</evidence>
<feature type="compositionally biased region" description="Acidic residues" evidence="3">
    <location>
        <begin position="343"/>
        <end position="381"/>
    </location>
</feature>
<keyword evidence="1" id="KW-1015">Disulfide bond</keyword>
<evidence type="ECO:0000256" key="1">
    <source>
        <dbReference type="ARBA" id="ARBA00023157"/>
    </source>
</evidence>
<protein>
    <submittedName>
        <fullName evidence="6">Serine protease 3</fullName>
    </submittedName>
</protein>
<dbReference type="PROSITE" id="PS50240">
    <property type="entry name" value="TRYPSIN_DOM"/>
    <property type="match status" value="1"/>
</dbReference>
<dbReference type="PRINTS" id="PR00722">
    <property type="entry name" value="CHYMOTRYPSIN"/>
</dbReference>
<sequence length="403" mass="44368">MGLWYISGCILALCLAQVSTDDVKPVFIEDAREAERGLRIVSGWLAEPGQFPWQFNLRMVNAQGTVSSCGGSVIHREWGISAAHCTAMRVTLVVRAGVTSLTRPVYIFETNTWYNHPSYNDLLPSVVQPNDIAVVKFGRRLPFNELLRPIKLQSAADAFRNYEGLQQIASGFGTTWTGGSSTENLNWVYLRGVSNTDCFSTFGSIITANTICARYWNVTSQSTCQGDSGGPLLIVENEEPILVGVTSFVAGGTHGCHSGLPAGFIRTGPFHSWFEEVTGVNFEDLEFSSEEKEIESLESSSSESEESNEQTTSPSPPTTEREDTKEEDDDDTKEENDTGEKDGTDEESDADEEDATDEDSDTEEYLETEEGDYETSESDDDGQGRRKRCKCKVAVDVKVKVGK</sequence>
<dbReference type="EMBL" id="BGZK01001125">
    <property type="protein sequence ID" value="GBP71897.1"/>
    <property type="molecule type" value="Genomic_DNA"/>
</dbReference>
<dbReference type="SUPFAM" id="SSF50494">
    <property type="entry name" value="Trypsin-like serine proteases"/>
    <property type="match status" value="1"/>
</dbReference>
<dbReference type="InterPro" id="IPR033116">
    <property type="entry name" value="TRYPSIN_SER"/>
</dbReference>
<feature type="domain" description="Peptidase S1" evidence="5">
    <location>
        <begin position="40"/>
        <end position="279"/>
    </location>
</feature>
<comment type="caution">
    <text evidence="6">The sequence shown here is derived from an EMBL/GenBank/DDBJ whole genome shotgun (WGS) entry which is preliminary data.</text>
</comment>
<accession>A0A4C1YBJ1</accession>
<keyword evidence="2" id="KW-0378">Hydrolase</keyword>
<dbReference type="PANTHER" id="PTHR24252:SF7">
    <property type="entry name" value="HYALIN"/>
    <property type="match status" value="1"/>
</dbReference>
<evidence type="ECO:0000256" key="4">
    <source>
        <dbReference type="SAM" id="SignalP"/>
    </source>
</evidence>
<keyword evidence="4" id="KW-0732">Signal</keyword>
<keyword evidence="2" id="KW-0720">Serine protease</keyword>
<dbReference type="Gene3D" id="2.40.10.10">
    <property type="entry name" value="Trypsin-like serine proteases"/>
    <property type="match status" value="1"/>
</dbReference>
<dbReference type="GO" id="GO:0006508">
    <property type="term" value="P:proteolysis"/>
    <property type="evidence" value="ECO:0007669"/>
    <property type="project" value="UniProtKB-KW"/>
</dbReference>
<gene>
    <name evidence="6" type="primary">Jon99Ci</name>
    <name evidence="6" type="ORF">EVAR_56054_1</name>
</gene>
<dbReference type="SMART" id="SM00020">
    <property type="entry name" value="Tryp_SPc"/>
    <property type="match status" value="1"/>
</dbReference>
<keyword evidence="7" id="KW-1185">Reference proteome</keyword>
<reference evidence="6 7" key="1">
    <citation type="journal article" date="2019" name="Commun. Biol.">
        <title>The bagworm genome reveals a unique fibroin gene that provides high tensile strength.</title>
        <authorList>
            <person name="Kono N."/>
            <person name="Nakamura H."/>
            <person name="Ohtoshi R."/>
            <person name="Tomita M."/>
            <person name="Numata K."/>
            <person name="Arakawa K."/>
        </authorList>
    </citation>
    <scope>NUCLEOTIDE SEQUENCE [LARGE SCALE GENOMIC DNA]</scope>
</reference>
<evidence type="ECO:0000313" key="6">
    <source>
        <dbReference type="EMBL" id="GBP71897.1"/>
    </source>
</evidence>
<proteinExistence type="predicted"/>
<feature type="compositionally biased region" description="Acidic residues" evidence="3">
    <location>
        <begin position="325"/>
        <end position="334"/>
    </location>
</feature>
<dbReference type="Proteomes" id="UP000299102">
    <property type="component" value="Unassembled WGS sequence"/>
</dbReference>
<feature type="signal peptide" evidence="4">
    <location>
        <begin position="1"/>
        <end position="20"/>
    </location>
</feature>
<dbReference type="GO" id="GO:0004252">
    <property type="term" value="F:serine-type endopeptidase activity"/>
    <property type="evidence" value="ECO:0007669"/>
    <property type="project" value="InterPro"/>
</dbReference>
<dbReference type="PROSITE" id="PS00135">
    <property type="entry name" value="TRYPSIN_SER"/>
    <property type="match status" value="1"/>
</dbReference>
<dbReference type="AlphaFoldDB" id="A0A4C1YBJ1"/>
<dbReference type="STRING" id="151549.A0A4C1YBJ1"/>
<dbReference type="InterPro" id="IPR001254">
    <property type="entry name" value="Trypsin_dom"/>
</dbReference>
<dbReference type="PROSITE" id="PS00134">
    <property type="entry name" value="TRYPSIN_HIS"/>
    <property type="match status" value="1"/>
</dbReference>
<organism evidence="6 7">
    <name type="scientific">Eumeta variegata</name>
    <name type="common">Bagworm moth</name>
    <name type="synonym">Eumeta japonica</name>
    <dbReference type="NCBI Taxonomy" id="151549"/>
    <lineage>
        <taxon>Eukaryota</taxon>
        <taxon>Metazoa</taxon>
        <taxon>Ecdysozoa</taxon>
        <taxon>Arthropoda</taxon>
        <taxon>Hexapoda</taxon>
        <taxon>Insecta</taxon>
        <taxon>Pterygota</taxon>
        <taxon>Neoptera</taxon>
        <taxon>Endopterygota</taxon>
        <taxon>Lepidoptera</taxon>
        <taxon>Glossata</taxon>
        <taxon>Ditrysia</taxon>
        <taxon>Tineoidea</taxon>
        <taxon>Psychidae</taxon>
        <taxon>Oiketicinae</taxon>
        <taxon>Eumeta</taxon>
    </lineage>
</organism>
<dbReference type="InterPro" id="IPR001314">
    <property type="entry name" value="Peptidase_S1A"/>
</dbReference>
<dbReference type="InterPro" id="IPR043504">
    <property type="entry name" value="Peptidase_S1_PA_chymotrypsin"/>
</dbReference>
<keyword evidence="2 6" id="KW-0645">Protease</keyword>
<evidence type="ECO:0000313" key="7">
    <source>
        <dbReference type="Proteomes" id="UP000299102"/>
    </source>
</evidence>